<keyword evidence="1" id="KW-1133">Transmembrane helix</keyword>
<dbReference type="EMBL" id="FXYD01000003">
    <property type="protein sequence ID" value="SMX39583.1"/>
    <property type="molecule type" value="Genomic_DNA"/>
</dbReference>
<feature type="transmembrane region" description="Helical" evidence="1">
    <location>
        <begin position="51"/>
        <end position="70"/>
    </location>
</feature>
<evidence type="ECO:0000313" key="2">
    <source>
        <dbReference type="EMBL" id="SMX39583.1"/>
    </source>
</evidence>
<proteinExistence type="predicted"/>
<dbReference type="RefSeq" id="WP_093996440.1">
    <property type="nucleotide sequence ID" value="NZ_FXYD01000003.1"/>
</dbReference>
<organism evidence="2 3">
    <name type="scientific">Octadecabacter ascidiaceicola</name>
    <dbReference type="NCBI Taxonomy" id="1655543"/>
    <lineage>
        <taxon>Bacteria</taxon>
        <taxon>Pseudomonadati</taxon>
        <taxon>Pseudomonadota</taxon>
        <taxon>Alphaproteobacteria</taxon>
        <taxon>Rhodobacterales</taxon>
        <taxon>Roseobacteraceae</taxon>
        <taxon>Octadecabacter</taxon>
    </lineage>
</organism>
<evidence type="ECO:0000256" key="1">
    <source>
        <dbReference type="SAM" id="Phobius"/>
    </source>
</evidence>
<keyword evidence="1" id="KW-0812">Transmembrane</keyword>
<keyword evidence="3" id="KW-1185">Reference proteome</keyword>
<gene>
    <name evidence="2" type="ORF">OCA8868_02028</name>
</gene>
<accession>A0A238K9T7</accession>
<name>A0A238K9T7_9RHOB</name>
<reference evidence="3" key="1">
    <citation type="submission" date="2017-05" db="EMBL/GenBank/DDBJ databases">
        <authorList>
            <person name="Rodrigo-Torres L."/>
            <person name="Arahal R. D."/>
            <person name="Lucena T."/>
        </authorList>
    </citation>
    <scope>NUCLEOTIDE SEQUENCE [LARGE SCALE GENOMIC DNA]</scope>
    <source>
        <strain evidence="3">CECT 8868</strain>
    </source>
</reference>
<sequence length="139" mass="15532">MLIDLVAQLPQRSGEEVDRFLSLFSGEFVPSADDFACYFDKSPEPELFDTYLDAIVFLTSFPTAFGAIYLRNLRAKGLARHLFVSFAKDGSIFGGASAEEHDVDEAQQLFRQNFDSNFLVGIECYPPESAADFKKLLQA</sequence>
<evidence type="ECO:0000313" key="3">
    <source>
        <dbReference type="Proteomes" id="UP000203464"/>
    </source>
</evidence>
<dbReference type="AlphaFoldDB" id="A0A238K9T7"/>
<keyword evidence="1" id="KW-0472">Membrane</keyword>
<protein>
    <submittedName>
        <fullName evidence="2">Uncharacterized protein</fullName>
    </submittedName>
</protein>
<dbReference type="Proteomes" id="UP000203464">
    <property type="component" value="Unassembled WGS sequence"/>
</dbReference>